<feature type="compositionally biased region" description="Polar residues" evidence="1">
    <location>
        <begin position="445"/>
        <end position="454"/>
    </location>
</feature>
<dbReference type="Pfam" id="PF23230">
    <property type="entry name" value="zf-C2H2_13"/>
    <property type="match status" value="1"/>
</dbReference>
<sequence>MSSQQQEGEKVSQSATPRNNPGGKALRPQQQQNSSKQDKRGDRSSGNRQAKPSHNQPSHNQSAAQSGGAKIPHKKPPPAGATNSQTNGFDKSRIRQESISPTVCIICCCESDLFSIGMCGHPVCLECGTRIRVLGKNNLCSHCRLDLPEVYFVPYAGSWDDWVPPHNCINDRHGAQYGIKFGNKDALNAFSDYLAHVCTVCPKEPSFPTFQELKQHMSRQHDLYYCDLCVEHLQLYSWERKCYSRKELDTHRRLGDGDDKSHRGHPDCKFCNSRFLDHDHLYRHLRRDHFYCQLCDADGDSNTFYCAYEELKHHYKERHFLCEEGRCKEASHIVFRTEIDFKGHLAKEHKGGGRQTIQLDFNFSDRVLGHHSHQHGAHRGSTGRGRGAQGGGRGGQQQNSSRPPRQEPEPSSSAEPLPAEDIVIDVNDPSVGSSKIRSVVRVPSAQVQPRSNFEMQREEFPSLGGNSRRSAANNSSNVYQNRGGFRRSDSLERDNFPALAPNVDAHRSIPPVHSAPRLSSLAGGPQRSQQRETQRTFGVIDDDENFPSFTVSNQIAEQMKREAAAKAKREEGDAAKGQQQQQQQAQPTSLFHSLTSGNWGQRPTSLSQAAMCIAGDDDFPTLAGGPGKNKKREAAASGLTKKSAWAKGYPTQSAIVGCTVNSSGDARKNGDLPTPDIWPKTLKIEKPTEEEIKEAARLKTPPAVGKMLKLESNAKTKARRVAQQKQRHSEDASSSLREDQAAGVDENANAQ</sequence>
<keyword evidence="3" id="KW-1185">Reference proteome</keyword>
<evidence type="ECO:0000259" key="2">
    <source>
        <dbReference type="PROSITE" id="PS00028"/>
    </source>
</evidence>
<dbReference type="GO" id="GO:0043022">
    <property type="term" value="F:ribosome binding"/>
    <property type="evidence" value="ECO:0007669"/>
    <property type="project" value="TreeGrafter"/>
</dbReference>
<evidence type="ECO:0000313" key="3">
    <source>
        <dbReference type="Proteomes" id="UP000887566"/>
    </source>
</evidence>
<dbReference type="SMART" id="SM00355">
    <property type="entry name" value="ZnF_C2H2"/>
    <property type="match status" value="4"/>
</dbReference>
<feature type="compositionally biased region" description="Polar residues" evidence="1">
    <location>
        <begin position="1"/>
        <end position="19"/>
    </location>
</feature>
<feature type="compositionally biased region" description="Polar residues" evidence="1">
    <location>
        <begin position="587"/>
        <end position="603"/>
    </location>
</feature>
<feature type="region of interest" description="Disordered" evidence="1">
    <location>
        <begin position="1"/>
        <end position="89"/>
    </location>
</feature>
<feature type="domain" description="C2H2-type" evidence="2">
    <location>
        <begin position="268"/>
        <end position="289"/>
    </location>
</feature>
<dbReference type="InterPro" id="IPR044288">
    <property type="entry name" value="ZNF598/HEL2"/>
</dbReference>
<feature type="compositionally biased region" description="Gly residues" evidence="1">
    <location>
        <begin position="382"/>
        <end position="395"/>
    </location>
</feature>
<feature type="region of interest" description="Disordered" evidence="1">
    <location>
        <begin position="620"/>
        <end position="642"/>
    </location>
</feature>
<evidence type="ECO:0000256" key="1">
    <source>
        <dbReference type="SAM" id="MobiDB-lite"/>
    </source>
</evidence>
<evidence type="ECO:0000313" key="4">
    <source>
        <dbReference type="WBParaSite" id="PSAMB.scaffold5517size11507.g26765.t1"/>
    </source>
</evidence>
<feature type="compositionally biased region" description="Low complexity" evidence="1">
    <location>
        <begin position="466"/>
        <end position="477"/>
    </location>
</feature>
<dbReference type="Proteomes" id="UP000887566">
    <property type="component" value="Unplaced"/>
</dbReference>
<reference evidence="4" key="1">
    <citation type="submission" date="2022-11" db="UniProtKB">
        <authorList>
            <consortium name="WormBaseParasite"/>
        </authorList>
    </citation>
    <scope>IDENTIFICATION</scope>
</reference>
<feature type="compositionally biased region" description="Basic and acidic residues" evidence="1">
    <location>
        <begin position="486"/>
        <end position="495"/>
    </location>
</feature>
<feature type="compositionally biased region" description="Basic and acidic residues" evidence="1">
    <location>
        <begin position="558"/>
        <end position="574"/>
    </location>
</feature>
<dbReference type="PANTHER" id="PTHR22938">
    <property type="entry name" value="ZINC FINGER PROTEIN 598"/>
    <property type="match status" value="1"/>
</dbReference>
<protein>
    <submittedName>
        <fullName evidence="4">C2H2-type domain-containing protein</fullName>
    </submittedName>
</protein>
<dbReference type="GO" id="GO:0061630">
    <property type="term" value="F:ubiquitin protein ligase activity"/>
    <property type="evidence" value="ECO:0007669"/>
    <property type="project" value="InterPro"/>
</dbReference>
<feature type="compositionally biased region" description="Low complexity" evidence="1">
    <location>
        <begin position="575"/>
        <end position="586"/>
    </location>
</feature>
<dbReference type="GO" id="GO:0016567">
    <property type="term" value="P:protein ubiquitination"/>
    <property type="evidence" value="ECO:0007669"/>
    <property type="project" value="TreeGrafter"/>
</dbReference>
<dbReference type="GO" id="GO:0072344">
    <property type="term" value="P:rescue of stalled ribosome"/>
    <property type="evidence" value="ECO:0007669"/>
    <property type="project" value="InterPro"/>
</dbReference>
<feature type="region of interest" description="Disordered" evidence="1">
    <location>
        <begin position="558"/>
        <end position="603"/>
    </location>
</feature>
<feature type="region of interest" description="Disordered" evidence="1">
    <location>
        <begin position="370"/>
        <end position="418"/>
    </location>
</feature>
<proteinExistence type="predicted"/>
<dbReference type="PANTHER" id="PTHR22938:SF0">
    <property type="entry name" value="E3 UBIQUITIN-PROTEIN LIGASE ZNF598"/>
    <property type="match status" value="1"/>
</dbReference>
<feature type="compositionally biased region" description="Basic and acidic residues" evidence="1">
    <location>
        <begin position="727"/>
        <end position="740"/>
    </location>
</feature>
<dbReference type="AlphaFoldDB" id="A0A914WV62"/>
<feature type="region of interest" description="Disordered" evidence="1">
    <location>
        <begin position="693"/>
        <end position="751"/>
    </location>
</feature>
<dbReference type="InterPro" id="IPR013087">
    <property type="entry name" value="Znf_C2H2_type"/>
</dbReference>
<dbReference type="WBParaSite" id="PSAMB.scaffold5517size11507.g26765.t1">
    <property type="protein sequence ID" value="PSAMB.scaffold5517size11507.g26765.t1"/>
    <property type="gene ID" value="PSAMB.scaffold5517size11507.g26765"/>
</dbReference>
<accession>A0A914WV62</accession>
<feature type="compositionally biased region" description="Low complexity" evidence="1">
    <location>
        <begin position="396"/>
        <end position="418"/>
    </location>
</feature>
<name>A0A914WV62_9BILA</name>
<dbReference type="PROSITE" id="PS00028">
    <property type="entry name" value="ZINC_FINGER_C2H2_1"/>
    <property type="match status" value="1"/>
</dbReference>
<dbReference type="Pfam" id="PF25447">
    <property type="entry name" value="RING_ZNF598"/>
    <property type="match status" value="1"/>
</dbReference>
<feature type="region of interest" description="Disordered" evidence="1">
    <location>
        <begin position="443"/>
        <end position="534"/>
    </location>
</feature>
<feature type="compositionally biased region" description="Basic residues" evidence="1">
    <location>
        <begin position="716"/>
        <end position="726"/>
    </location>
</feature>
<dbReference type="InterPro" id="IPR056437">
    <property type="entry name" value="Znf-C2H2_ZNF598/HEL2"/>
</dbReference>
<feature type="compositionally biased region" description="Basic and acidic residues" evidence="1">
    <location>
        <begin position="36"/>
        <end position="45"/>
    </location>
</feature>
<organism evidence="3 4">
    <name type="scientific">Plectus sambesii</name>
    <dbReference type="NCBI Taxonomy" id="2011161"/>
    <lineage>
        <taxon>Eukaryota</taxon>
        <taxon>Metazoa</taxon>
        <taxon>Ecdysozoa</taxon>
        <taxon>Nematoda</taxon>
        <taxon>Chromadorea</taxon>
        <taxon>Plectida</taxon>
        <taxon>Plectina</taxon>
        <taxon>Plectoidea</taxon>
        <taxon>Plectidae</taxon>
        <taxon>Plectus</taxon>
    </lineage>
</organism>
<feature type="compositionally biased region" description="Polar residues" evidence="1">
    <location>
        <begin position="46"/>
        <end position="65"/>
    </location>
</feature>